<dbReference type="Proteomes" id="UP000015241">
    <property type="component" value="Unassembled WGS sequence"/>
</dbReference>
<dbReference type="InterPro" id="IPR050815">
    <property type="entry name" value="TF_fung"/>
</dbReference>
<evidence type="ECO:0000256" key="1">
    <source>
        <dbReference type="ARBA" id="ARBA00004123"/>
    </source>
</evidence>
<dbReference type="EMBL" id="KE504150">
    <property type="protein sequence ID" value="EPT00317.1"/>
    <property type="molecule type" value="Genomic_DNA"/>
</dbReference>
<dbReference type="GO" id="GO:0006351">
    <property type="term" value="P:DNA-templated transcription"/>
    <property type="evidence" value="ECO:0007669"/>
    <property type="project" value="InterPro"/>
</dbReference>
<keyword evidence="5" id="KW-0539">Nucleus</keyword>
<dbReference type="STRING" id="743788.S8E5I3"/>
<dbReference type="eggNOG" id="ENOG502QWTJ">
    <property type="taxonomic scope" value="Eukaryota"/>
</dbReference>
<dbReference type="GO" id="GO:0008270">
    <property type="term" value="F:zinc ion binding"/>
    <property type="evidence" value="ECO:0007669"/>
    <property type="project" value="InterPro"/>
</dbReference>
<evidence type="ECO:0000313" key="8">
    <source>
        <dbReference type="Proteomes" id="UP000015241"/>
    </source>
</evidence>
<dbReference type="InParanoid" id="S8E5I3"/>
<dbReference type="GO" id="GO:0000981">
    <property type="term" value="F:DNA-binding transcription factor activity, RNA polymerase II-specific"/>
    <property type="evidence" value="ECO:0007669"/>
    <property type="project" value="InterPro"/>
</dbReference>
<gene>
    <name evidence="7" type="ORF">FOMPIDRAFT_1030577</name>
</gene>
<dbReference type="GO" id="GO:0005634">
    <property type="term" value="C:nucleus"/>
    <property type="evidence" value="ECO:0007669"/>
    <property type="project" value="UniProtKB-SubCell"/>
</dbReference>
<feature type="domain" description="Xylanolytic transcriptional activator regulatory" evidence="6">
    <location>
        <begin position="75"/>
        <end position="247"/>
    </location>
</feature>
<protein>
    <recommendedName>
        <fullName evidence="6">Xylanolytic transcriptional activator regulatory domain-containing protein</fullName>
    </recommendedName>
</protein>
<evidence type="ECO:0000256" key="5">
    <source>
        <dbReference type="ARBA" id="ARBA00023242"/>
    </source>
</evidence>
<dbReference type="AlphaFoldDB" id="S8E5I3"/>
<keyword evidence="2" id="KW-0479">Metal-binding</keyword>
<name>S8E5I3_FOMSC</name>
<evidence type="ECO:0000259" key="6">
    <source>
        <dbReference type="Pfam" id="PF04082"/>
    </source>
</evidence>
<evidence type="ECO:0000256" key="2">
    <source>
        <dbReference type="ARBA" id="ARBA00022723"/>
    </source>
</evidence>
<dbReference type="GO" id="GO:0003677">
    <property type="term" value="F:DNA binding"/>
    <property type="evidence" value="ECO:0007669"/>
    <property type="project" value="InterPro"/>
</dbReference>
<keyword evidence="4" id="KW-0804">Transcription</keyword>
<dbReference type="PANTHER" id="PTHR47338">
    <property type="entry name" value="ZN(II)2CYS6 TRANSCRIPTION FACTOR (EUROFUNG)-RELATED"/>
    <property type="match status" value="1"/>
</dbReference>
<keyword evidence="3" id="KW-0805">Transcription regulation</keyword>
<dbReference type="OrthoDB" id="2309723at2759"/>
<sequence length="491" mass="53874">MSVQRSLCNNALAEAPQPQRALPHIHSHRGITDLRSYQMHSSAGRRYIRQHRSIQCLIQRQERVNAFLVHADHVAFFLHRGRFLTMMQMAMQSTAGQTAPLVPALTNAACLWGVRFANAEAVRAYEPMYLARAVQALKGPLTDMSANAIVQTIQADVLLANYQFAMGRLVEGQHYCNVAAALALSCRLYNIRTIQARPRAGSFHAMDFDLPAPGDAVEEGERIRAFWHVYMLDQMWSYACKTPPRFDPSTGPPIDTPWPMEADDYASGRFPPNIRGSRTVEEFIGGNPQNDRGGASRPALYAKAATLVGRSTMLAKHWSSATDAEQFAADFVTLDALIDEFMHALAPVATAPDAPTASKLLLVHTLACVASNQLHKHFRQGDAPIANKDYTAAISVTTALDALNPAQVGFVNPIFAILWTSVSRALIAEMVRLRGAWASASIQVTVSAGDELQMFENEHSRVVAALAKITAVMKALSRGCPLMGQWPLMID</sequence>
<evidence type="ECO:0000256" key="4">
    <source>
        <dbReference type="ARBA" id="ARBA00023163"/>
    </source>
</evidence>
<accession>S8E5I3</accession>
<evidence type="ECO:0000313" key="7">
    <source>
        <dbReference type="EMBL" id="EPT00317.1"/>
    </source>
</evidence>
<proteinExistence type="predicted"/>
<evidence type="ECO:0000256" key="3">
    <source>
        <dbReference type="ARBA" id="ARBA00023015"/>
    </source>
</evidence>
<dbReference type="PANTHER" id="PTHR47338:SF29">
    <property type="entry name" value="ZN(2)-C6 FUNGAL-TYPE DOMAIN-CONTAINING PROTEIN"/>
    <property type="match status" value="1"/>
</dbReference>
<reference evidence="7 8" key="1">
    <citation type="journal article" date="2012" name="Science">
        <title>The Paleozoic origin of enzymatic lignin decomposition reconstructed from 31 fungal genomes.</title>
        <authorList>
            <person name="Floudas D."/>
            <person name="Binder M."/>
            <person name="Riley R."/>
            <person name="Barry K."/>
            <person name="Blanchette R.A."/>
            <person name="Henrissat B."/>
            <person name="Martinez A.T."/>
            <person name="Otillar R."/>
            <person name="Spatafora J.W."/>
            <person name="Yadav J.S."/>
            <person name="Aerts A."/>
            <person name="Benoit I."/>
            <person name="Boyd A."/>
            <person name="Carlson A."/>
            <person name="Copeland A."/>
            <person name="Coutinho P.M."/>
            <person name="de Vries R.P."/>
            <person name="Ferreira P."/>
            <person name="Findley K."/>
            <person name="Foster B."/>
            <person name="Gaskell J."/>
            <person name="Glotzer D."/>
            <person name="Gorecki P."/>
            <person name="Heitman J."/>
            <person name="Hesse C."/>
            <person name="Hori C."/>
            <person name="Igarashi K."/>
            <person name="Jurgens J.A."/>
            <person name="Kallen N."/>
            <person name="Kersten P."/>
            <person name="Kohler A."/>
            <person name="Kuees U."/>
            <person name="Kumar T.K.A."/>
            <person name="Kuo A."/>
            <person name="LaButti K."/>
            <person name="Larrondo L.F."/>
            <person name="Lindquist E."/>
            <person name="Ling A."/>
            <person name="Lombard V."/>
            <person name="Lucas S."/>
            <person name="Lundell T."/>
            <person name="Martin R."/>
            <person name="McLaughlin D.J."/>
            <person name="Morgenstern I."/>
            <person name="Morin E."/>
            <person name="Murat C."/>
            <person name="Nagy L.G."/>
            <person name="Nolan M."/>
            <person name="Ohm R.A."/>
            <person name="Patyshakuliyeva A."/>
            <person name="Rokas A."/>
            <person name="Ruiz-Duenas F.J."/>
            <person name="Sabat G."/>
            <person name="Salamov A."/>
            <person name="Samejima M."/>
            <person name="Schmutz J."/>
            <person name="Slot J.C."/>
            <person name="St John F."/>
            <person name="Stenlid J."/>
            <person name="Sun H."/>
            <person name="Sun S."/>
            <person name="Syed K."/>
            <person name="Tsang A."/>
            <person name="Wiebenga A."/>
            <person name="Young D."/>
            <person name="Pisabarro A."/>
            <person name="Eastwood D.C."/>
            <person name="Martin F."/>
            <person name="Cullen D."/>
            <person name="Grigoriev I.V."/>
            <person name="Hibbett D.S."/>
        </authorList>
    </citation>
    <scope>NUCLEOTIDE SEQUENCE</scope>
    <source>
        <strain evidence="8">FP-58527</strain>
    </source>
</reference>
<dbReference type="CDD" id="cd12148">
    <property type="entry name" value="fungal_TF_MHR"/>
    <property type="match status" value="1"/>
</dbReference>
<dbReference type="InterPro" id="IPR007219">
    <property type="entry name" value="XnlR_reg_dom"/>
</dbReference>
<keyword evidence="8" id="KW-1185">Reference proteome</keyword>
<dbReference type="HOGENOM" id="CLU_022337_1_0_1"/>
<organism evidence="7 8">
    <name type="scientific">Fomitopsis schrenkii</name>
    <name type="common">Brown rot fungus</name>
    <dbReference type="NCBI Taxonomy" id="2126942"/>
    <lineage>
        <taxon>Eukaryota</taxon>
        <taxon>Fungi</taxon>
        <taxon>Dikarya</taxon>
        <taxon>Basidiomycota</taxon>
        <taxon>Agaricomycotina</taxon>
        <taxon>Agaricomycetes</taxon>
        <taxon>Polyporales</taxon>
        <taxon>Fomitopsis</taxon>
    </lineage>
</organism>
<dbReference type="Pfam" id="PF04082">
    <property type="entry name" value="Fungal_trans"/>
    <property type="match status" value="1"/>
</dbReference>
<comment type="subcellular location">
    <subcellularLocation>
        <location evidence="1">Nucleus</location>
    </subcellularLocation>
</comment>